<dbReference type="PANTHER" id="PTHR35372">
    <property type="entry name" value="ATP BINDING PROTEIN-RELATED"/>
    <property type="match status" value="1"/>
</dbReference>
<dbReference type="InterPro" id="IPR029471">
    <property type="entry name" value="HNH_5"/>
</dbReference>
<dbReference type="PANTHER" id="PTHR35372:SF2">
    <property type="entry name" value="SF3 HELICASE DOMAIN-CONTAINING PROTEIN"/>
    <property type="match status" value="1"/>
</dbReference>
<dbReference type="GO" id="GO:0016787">
    <property type="term" value="F:hydrolase activity"/>
    <property type="evidence" value="ECO:0007669"/>
    <property type="project" value="UniProtKB-KW"/>
</dbReference>
<accession>A0A2H4UTL4</accession>
<dbReference type="Gene3D" id="3.40.50.300">
    <property type="entry name" value="P-loop containing nucleotide triphosphate hydrolases"/>
    <property type="match status" value="1"/>
</dbReference>
<evidence type="ECO:0000259" key="4">
    <source>
        <dbReference type="PROSITE" id="PS51206"/>
    </source>
</evidence>
<dbReference type="Gene3D" id="1.10.30.50">
    <property type="match status" value="1"/>
</dbReference>
<dbReference type="InterPro" id="IPR003615">
    <property type="entry name" value="HNH_nuc"/>
</dbReference>
<dbReference type="GO" id="GO:0005524">
    <property type="term" value="F:ATP binding"/>
    <property type="evidence" value="ECO:0007669"/>
    <property type="project" value="UniProtKB-KW"/>
</dbReference>
<keyword evidence="5" id="KW-0347">Helicase</keyword>
<sequence length="579" mass="67813">MKKENIPKTLRIAVWNKYIGEYIGKTKCLCCDSSDITQLKFECGHIIPESKGGLTNINNLLPICNDCNKSMGTKNLHEFKLKYLCNITKRTLCIKITEKYIVDTLYEIAGDYFIFVDDELYCFNNRNNIWYSGQNTMKKYMNDELYDYLFNLITDSITDDTTYKYQLKELKNYCLKVTGQEKLAIAYEIRFKNETHGVINFNENKYLFGFTNGVYDIRTKEFRKYKYDDYMTLNTGYDYINGNDEEKKELGDVLKKIMPDDEMRYLMLQILSTGLIGKAYQNLFIFNGSGGNGKSSITKLMKLVLGNYYYKLDQKYLLENSRQGANPELANLSYKRYVNSSEPSASKKIKNNIYKSFTGDGEIEARKCNSNVTKVIINATFILECNKRPLLDEEPTEADARRIIDLLFNSKFTQNENEIDEKKHIYKADKKYEDIEYLGKLKHSFFEILADYAYRFLLEENECFKVPNSVKERSQEYLNSSYQYLQYLNELTVKVEDESKFISVSDLLKKIKISDYYINSSKEDKKKINLKSIIEFFSSHTITKKNYKTLHRPYISGVQKSCSNVLVGYEFINDDCFDD</sequence>
<evidence type="ECO:0000313" key="6">
    <source>
        <dbReference type="Proteomes" id="UP000240325"/>
    </source>
</evidence>
<dbReference type="EMBL" id="MF782455">
    <property type="protein sequence ID" value="ATZ80189.1"/>
    <property type="molecule type" value="Genomic_DNA"/>
</dbReference>
<dbReference type="Pfam" id="PF19263">
    <property type="entry name" value="DUF5906"/>
    <property type="match status" value="1"/>
</dbReference>
<keyword evidence="3" id="KW-0067">ATP-binding</keyword>
<protein>
    <submittedName>
        <fullName evidence="5">D5 family helicase-primase-endonuclease</fullName>
    </submittedName>
</protein>
<gene>
    <name evidence="5" type="ORF">BMW23_0129</name>
</gene>
<evidence type="ECO:0000256" key="2">
    <source>
        <dbReference type="ARBA" id="ARBA00022801"/>
    </source>
</evidence>
<evidence type="ECO:0000313" key="5">
    <source>
        <dbReference type="EMBL" id="ATZ80189.1"/>
    </source>
</evidence>
<keyword evidence="6" id="KW-1185">Reference proteome</keyword>
<dbReference type="InterPro" id="IPR045455">
    <property type="entry name" value="NrS-1_pol-like_helicase"/>
</dbReference>
<evidence type="ECO:0000256" key="3">
    <source>
        <dbReference type="ARBA" id="ARBA00022840"/>
    </source>
</evidence>
<dbReference type="InterPro" id="IPR051620">
    <property type="entry name" value="ORF904-like_C"/>
</dbReference>
<dbReference type="Proteomes" id="UP000240325">
    <property type="component" value="Segment"/>
</dbReference>
<name>A0A2H4UTL4_9VIRU</name>
<dbReference type="Pfam" id="PF08706">
    <property type="entry name" value="D5_N"/>
    <property type="match status" value="1"/>
</dbReference>
<reference evidence="5" key="1">
    <citation type="journal article" date="2017" name="Elife">
        <title>The kinetoplastid-infecting Bodo saltans virus (BsV), a window into the most abundant giant viruses in the sea.</title>
        <authorList>
            <person name="Deeg C.M."/>
            <person name="Chow C.-E.T."/>
            <person name="Suttle C.A."/>
        </authorList>
    </citation>
    <scope>NUCLEOTIDE SEQUENCE</scope>
    <source>
        <strain evidence="5">NG1</strain>
    </source>
</reference>
<dbReference type="GO" id="GO:0004386">
    <property type="term" value="F:helicase activity"/>
    <property type="evidence" value="ECO:0007669"/>
    <property type="project" value="UniProtKB-KW"/>
</dbReference>
<evidence type="ECO:0000256" key="1">
    <source>
        <dbReference type="ARBA" id="ARBA00022741"/>
    </source>
</evidence>
<keyword evidence="2" id="KW-0378">Hydrolase</keyword>
<keyword evidence="1" id="KW-0547">Nucleotide-binding</keyword>
<proteinExistence type="predicted"/>
<feature type="domain" description="SF3 helicase" evidence="4">
    <location>
        <begin position="262"/>
        <end position="421"/>
    </location>
</feature>
<dbReference type="PROSITE" id="PS51206">
    <property type="entry name" value="SF3_HELICASE_1"/>
    <property type="match status" value="1"/>
</dbReference>
<dbReference type="Pfam" id="PF14279">
    <property type="entry name" value="HNH_5"/>
    <property type="match status" value="1"/>
</dbReference>
<dbReference type="InterPro" id="IPR027417">
    <property type="entry name" value="P-loop_NTPase"/>
</dbReference>
<dbReference type="InterPro" id="IPR014015">
    <property type="entry name" value="Helicase_SF3_DNA-vir"/>
</dbReference>
<dbReference type="CDD" id="cd00085">
    <property type="entry name" value="HNHc"/>
    <property type="match status" value="1"/>
</dbReference>
<dbReference type="InterPro" id="IPR014818">
    <property type="entry name" value="Phage/plasmid_primase_P4_C"/>
</dbReference>
<organism evidence="5">
    <name type="scientific">Bodo saltans virus</name>
    <dbReference type="NCBI Taxonomy" id="2024608"/>
    <lineage>
        <taxon>Viruses</taxon>
        <taxon>Varidnaviria</taxon>
        <taxon>Bamfordvirae</taxon>
        <taxon>Nucleocytoviricota</taxon>
        <taxon>Megaviricetes</taxon>
        <taxon>Imitervirales</taxon>
        <taxon>Mimiviridae</taxon>
        <taxon>Klosneuvirinae</taxon>
        <taxon>Theiavirus</taxon>
        <taxon>Theiavirus salishense</taxon>
    </lineage>
</organism>